<feature type="chain" id="PRO_5009105093" evidence="1">
    <location>
        <begin position="23"/>
        <end position="79"/>
    </location>
</feature>
<dbReference type="RefSeq" id="WP_069961368.1">
    <property type="nucleotide sequence ID" value="NZ_CP016094.1"/>
</dbReference>
<gene>
    <name evidence="2" type="ORF">Verru16b_01136</name>
</gene>
<evidence type="ECO:0000256" key="1">
    <source>
        <dbReference type="SAM" id="SignalP"/>
    </source>
</evidence>
<protein>
    <submittedName>
        <fullName evidence="2">Uncharacterized protein</fullName>
    </submittedName>
</protein>
<keyword evidence="3" id="KW-1185">Reference proteome</keyword>
<name>A0A1D8AT48_9BACT</name>
<evidence type="ECO:0000313" key="2">
    <source>
        <dbReference type="EMBL" id="AOS44075.1"/>
    </source>
</evidence>
<dbReference type="Proteomes" id="UP000095228">
    <property type="component" value="Chromosome"/>
</dbReference>
<reference evidence="2 3" key="1">
    <citation type="submission" date="2016-06" db="EMBL/GenBank/DDBJ databases">
        <title>Three novel species with peptidoglycan cell walls form the new genus Lacunisphaera gen. nov. in the family Opitutaceae of the verrucomicrobial subdivision 4.</title>
        <authorList>
            <person name="Rast P."/>
            <person name="Gloeckner I."/>
            <person name="Jogler M."/>
            <person name="Boedeker C."/>
            <person name="Jeske O."/>
            <person name="Wiegand S."/>
            <person name="Reinhardt R."/>
            <person name="Schumann P."/>
            <person name="Rohde M."/>
            <person name="Spring S."/>
            <person name="Gloeckner F.O."/>
            <person name="Jogler C."/>
        </authorList>
    </citation>
    <scope>NUCLEOTIDE SEQUENCE [LARGE SCALE GENOMIC DNA]</scope>
    <source>
        <strain evidence="2 3">IG16b</strain>
    </source>
</reference>
<dbReference type="AlphaFoldDB" id="A0A1D8AT48"/>
<keyword evidence="1" id="KW-0732">Signal</keyword>
<organism evidence="2 3">
    <name type="scientific">Lacunisphaera limnophila</name>
    <dbReference type="NCBI Taxonomy" id="1838286"/>
    <lineage>
        <taxon>Bacteria</taxon>
        <taxon>Pseudomonadati</taxon>
        <taxon>Verrucomicrobiota</taxon>
        <taxon>Opitutia</taxon>
        <taxon>Opitutales</taxon>
        <taxon>Opitutaceae</taxon>
        <taxon>Lacunisphaera</taxon>
    </lineage>
</organism>
<dbReference type="EMBL" id="CP016094">
    <property type="protein sequence ID" value="AOS44075.1"/>
    <property type="molecule type" value="Genomic_DNA"/>
</dbReference>
<proteinExistence type="predicted"/>
<accession>A0A1D8AT48</accession>
<sequence length="79" mass="8318">MKATKLLFAAAAFASLASLSFAGPGPEYWARMNKNQKPASYPSIWQTKSSTETKVQATAKPAGEKGMACADCQGCAKKS</sequence>
<evidence type="ECO:0000313" key="3">
    <source>
        <dbReference type="Proteomes" id="UP000095228"/>
    </source>
</evidence>
<feature type="signal peptide" evidence="1">
    <location>
        <begin position="1"/>
        <end position="22"/>
    </location>
</feature>
<dbReference type="KEGG" id="obg:Verru16b_01136"/>